<dbReference type="EMBL" id="QEPM01000002">
    <property type="protein sequence ID" value="RDE71483.1"/>
    <property type="molecule type" value="Genomic_DNA"/>
</dbReference>
<comment type="caution">
    <text evidence="1">The sequence shown here is derived from an EMBL/GenBank/DDBJ whole genome shotgun (WGS) entry which is preliminary data.</text>
</comment>
<evidence type="ECO:0008006" key="3">
    <source>
        <dbReference type="Google" id="ProtNLM"/>
    </source>
</evidence>
<organism evidence="1 2">
    <name type="scientific">Aggregatibacter segnis</name>
    <dbReference type="NCBI Taxonomy" id="739"/>
    <lineage>
        <taxon>Bacteria</taxon>
        <taxon>Pseudomonadati</taxon>
        <taxon>Pseudomonadota</taxon>
        <taxon>Gammaproteobacteria</taxon>
        <taxon>Pasteurellales</taxon>
        <taxon>Pasteurellaceae</taxon>
        <taxon>Aggregatibacter</taxon>
    </lineage>
</organism>
<dbReference type="AlphaFoldDB" id="A0A8B2U7B2"/>
<proteinExistence type="predicted"/>
<protein>
    <recommendedName>
        <fullName evidence="3">Transposase</fullName>
    </recommendedName>
</protein>
<sequence>MGLQNRQKECLIAQKLSNKKSICLILCYFSRIMPQLLRGVGYFSSKEIGKLQSYLKQHLKLEIVKNFTFRGKRFKMTVTQVLVSVFSYIS</sequence>
<accession>A0A8B2U7B2</accession>
<name>A0A8B2U7B2_9PAST</name>
<evidence type="ECO:0000313" key="2">
    <source>
        <dbReference type="Proteomes" id="UP000253998"/>
    </source>
</evidence>
<evidence type="ECO:0000313" key="1">
    <source>
        <dbReference type="EMBL" id="RDE71483.1"/>
    </source>
</evidence>
<reference evidence="1 2" key="1">
    <citation type="submission" date="2018-05" db="EMBL/GenBank/DDBJ databases">
        <title>Draft Genome Sequences for a Diverse set of 7 Haemophilus Species.</title>
        <authorList>
            <person name="Nichols M."/>
            <person name="Topaz N."/>
            <person name="Wang X."/>
            <person name="Wang X."/>
            <person name="Boxrud D."/>
        </authorList>
    </citation>
    <scope>NUCLEOTIDE SEQUENCE [LARGE SCALE GENOMIC DNA]</scope>
    <source>
        <strain evidence="1 2">C2001002503</strain>
    </source>
</reference>
<gene>
    <name evidence="1" type="ORF">DPV83_02625</name>
</gene>
<dbReference type="Proteomes" id="UP000253998">
    <property type="component" value="Unassembled WGS sequence"/>
</dbReference>